<dbReference type="EMBL" id="PGOL01000304">
    <property type="protein sequence ID" value="PKI72980.1"/>
    <property type="molecule type" value="Genomic_DNA"/>
</dbReference>
<organism evidence="5 6">
    <name type="scientific">Punica granatum</name>
    <name type="common">Pomegranate</name>
    <dbReference type="NCBI Taxonomy" id="22663"/>
    <lineage>
        <taxon>Eukaryota</taxon>
        <taxon>Viridiplantae</taxon>
        <taxon>Streptophyta</taxon>
        <taxon>Embryophyta</taxon>
        <taxon>Tracheophyta</taxon>
        <taxon>Spermatophyta</taxon>
        <taxon>Magnoliopsida</taxon>
        <taxon>eudicotyledons</taxon>
        <taxon>Gunneridae</taxon>
        <taxon>Pentapetalae</taxon>
        <taxon>rosids</taxon>
        <taxon>malvids</taxon>
        <taxon>Myrtales</taxon>
        <taxon>Lythraceae</taxon>
        <taxon>Punica</taxon>
    </lineage>
</organism>
<keyword evidence="3" id="KW-0676">Redox-active center</keyword>
<evidence type="ECO:0000259" key="4">
    <source>
        <dbReference type="PROSITE" id="PS51352"/>
    </source>
</evidence>
<keyword evidence="1" id="KW-0249">Electron transport</keyword>
<evidence type="ECO:0000256" key="3">
    <source>
        <dbReference type="ARBA" id="ARBA00023284"/>
    </source>
</evidence>
<dbReference type="InterPro" id="IPR050620">
    <property type="entry name" value="Thioredoxin_H-type-like"/>
</dbReference>
<name>A0A2I0KXB9_PUNGR</name>
<keyword evidence="6" id="KW-1185">Reference proteome</keyword>
<dbReference type="Gene3D" id="3.40.30.10">
    <property type="entry name" value="Glutaredoxin"/>
    <property type="match status" value="1"/>
</dbReference>
<dbReference type="Proteomes" id="UP000233551">
    <property type="component" value="Unassembled WGS sequence"/>
</dbReference>
<evidence type="ECO:0000256" key="1">
    <source>
        <dbReference type="ARBA" id="ARBA00022982"/>
    </source>
</evidence>
<feature type="domain" description="Thioredoxin" evidence="4">
    <location>
        <begin position="1"/>
        <end position="118"/>
    </location>
</feature>
<sequence length="125" mass="13861">MEGQEQQSKSRVVKIDSAQTWDSYVNQATNEGCPVVVHFSASWCMPSVAMNPIFEELASSYPDVLFLTVDVDDVKEVASRMEVKAMPTFLLIKNGAPVDKLVGANPDEIRKRIDFFVQSTPAHIA</sequence>
<dbReference type="SUPFAM" id="SSF52833">
    <property type="entry name" value="Thioredoxin-like"/>
    <property type="match status" value="1"/>
</dbReference>
<accession>A0A2I0KXB9</accession>
<protein>
    <recommendedName>
        <fullName evidence="4">Thioredoxin domain-containing protein</fullName>
    </recommendedName>
</protein>
<dbReference type="STRING" id="22663.A0A2I0KXB9"/>
<evidence type="ECO:0000256" key="2">
    <source>
        <dbReference type="ARBA" id="ARBA00023157"/>
    </source>
</evidence>
<dbReference type="InterPro" id="IPR013766">
    <property type="entry name" value="Thioredoxin_domain"/>
</dbReference>
<keyword evidence="1" id="KW-0813">Transport</keyword>
<keyword evidence="2" id="KW-1015">Disulfide bond</keyword>
<dbReference type="InterPro" id="IPR036249">
    <property type="entry name" value="Thioredoxin-like_sf"/>
</dbReference>
<dbReference type="CDD" id="cd02947">
    <property type="entry name" value="TRX_family"/>
    <property type="match status" value="1"/>
</dbReference>
<dbReference type="PANTHER" id="PTHR10438">
    <property type="entry name" value="THIOREDOXIN"/>
    <property type="match status" value="1"/>
</dbReference>
<dbReference type="FunFam" id="3.40.30.10:FF:000245">
    <property type="entry name" value="Thioredoxin"/>
    <property type="match status" value="1"/>
</dbReference>
<comment type="caution">
    <text evidence="5">The sequence shown here is derived from an EMBL/GenBank/DDBJ whole genome shotgun (WGS) entry which is preliminary data.</text>
</comment>
<dbReference type="AlphaFoldDB" id="A0A2I0KXB9"/>
<evidence type="ECO:0000313" key="5">
    <source>
        <dbReference type="EMBL" id="PKI72980.1"/>
    </source>
</evidence>
<dbReference type="PROSITE" id="PS51352">
    <property type="entry name" value="THIOREDOXIN_2"/>
    <property type="match status" value="1"/>
</dbReference>
<dbReference type="Pfam" id="PF00085">
    <property type="entry name" value="Thioredoxin"/>
    <property type="match status" value="1"/>
</dbReference>
<dbReference type="PANTHER" id="PTHR10438:SF433">
    <property type="entry name" value="THIOREDOXIN-LIKE PROTEIN CXXS1"/>
    <property type="match status" value="1"/>
</dbReference>
<evidence type="ECO:0000313" key="6">
    <source>
        <dbReference type="Proteomes" id="UP000233551"/>
    </source>
</evidence>
<gene>
    <name evidence="5" type="ORF">CRG98_006680</name>
</gene>
<proteinExistence type="predicted"/>
<reference evidence="5 6" key="1">
    <citation type="submission" date="2017-11" db="EMBL/GenBank/DDBJ databases">
        <title>De-novo sequencing of pomegranate (Punica granatum L.) genome.</title>
        <authorList>
            <person name="Akparov Z."/>
            <person name="Amiraslanov A."/>
            <person name="Hajiyeva S."/>
            <person name="Abbasov M."/>
            <person name="Kaur K."/>
            <person name="Hamwieh A."/>
            <person name="Solovyev V."/>
            <person name="Salamov A."/>
            <person name="Braich B."/>
            <person name="Kosarev P."/>
            <person name="Mahmoud A."/>
            <person name="Hajiyev E."/>
            <person name="Babayeva S."/>
            <person name="Izzatullayeva V."/>
            <person name="Mammadov A."/>
            <person name="Mammadov A."/>
            <person name="Sharifova S."/>
            <person name="Ojaghi J."/>
            <person name="Eynullazada K."/>
            <person name="Bayramov B."/>
            <person name="Abdulazimova A."/>
            <person name="Shahmuradov I."/>
        </authorList>
    </citation>
    <scope>NUCLEOTIDE SEQUENCE [LARGE SCALE GENOMIC DNA]</scope>
    <source>
        <strain evidence="6">cv. AG2017</strain>
        <tissue evidence="5">Leaf</tissue>
    </source>
</reference>